<dbReference type="AlphaFoldDB" id="A0A2I1DJG9"/>
<name>A0A2I1DJG9_9PROT</name>
<accession>A0A2I1DJG9</accession>
<protein>
    <recommendedName>
        <fullName evidence="1">HD-GYP domain-containing protein</fullName>
    </recommendedName>
</protein>
<dbReference type="InterPro" id="IPR037522">
    <property type="entry name" value="HD_GYP_dom"/>
</dbReference>
<dbReference type="Proteomes" id="UP000234329">
    <property type="component" value="Unassembled WGS sequence"/>
</dbReference>
<dbReference type="SUPFAM" id="SSF109604">
    <property type="entry name" value="HD-domain/PDEase-like"/>
    <property type="match status" value="1"/>
</dbReference>
<organism evidence="2 3">
    <name type="scientific">Acidithiobacillus marinus</name>
    <dbReference type="NCBI Taxonomy" id="187490"/>
    <lineage>
        <taxon>Bacteria</taxon>
        <taxon>Pseudomonadati</taxon>
        <taxon>Pseudomonadota</taxon>
        <taxon>Acidithiobacillia</taxon>
        <taxon>Acidithiobacillales</taxon>
        <taxon>Acidithiobacillaceae</taxon>
        <taxon>Acidithiobacillus</taxon>
    </lineage>
</organism>
<dbReference type="PROSITE" id="PS51832">
    <property type="entry name" value="HD_GYP"/>
    <property type="match status" value="1"/>
</dbReference>
<comment type="caution">
    <text evidence="2">The sequence shown here is derived from an EMBL/GenBank/DDBJ whole genome shotgun (WGS) entry which is preliminary data.</text>
</comment>
<dbReference type="CDD" id="cd00077">
    <property type="entry name" value="HDc"/>
    <property type="match status" value="1"/>
</dbReference>
<dbReference type="InterPro" id="IPR052020">
    <property type="entry name" value="Cyclic_di-GMP/3'3'-cGAMP_PDE"/>
</dbReference>
<evidence type="ECO:0000259" key="1">
    <source>
        <dbReference type="PROSITE" id="PS51832"/>
    </source>
</evidence>
<dbReference type="OrthoDB" id="5291169at2"/>
<gene>
    <name evidence="2" type="ORF">B1757_12105</name>
</gene>
<dbReference type="Gene3D" id="1.10.3210.10">
    <property type="entry name" value="Hypothetical protein af1432"/>
    <property type="match status" value="1"/>
</dbReference>
<proteinExistence type="predicted"/>
<dbReference type="EMBL" id="MXAV01000044">
    <property type="protein sequence ID" value="PKY10021.1"/>
    <property type="molecule type" value="Genomic_DNA"/>
</dbReference>
<evidence type="ECO:0000313" key="2">
    <source>
        <dbReference type="EMBL" id="PKY10021.1"/>
    </source>
</evidence>
<dbReference type="Pfam" id="PF13487">
    <property type="entry name" value="HD_5"/>
    <property type="match status" value="1"/>
</dbReference>
<feature type="domain" description="HD-GYP" evidence="1">
    <location>
        <begin position="1"/>
        <end position="169"/>
    </location>
</feature>
<dbReference type="InterPro" id="IPR003607">
    <property type="entry name" value="HD/PDEase_dom"/>
</dbReference>
<dbReference type="InParanoid" id="A0A2I1DJG9"/>
<dbReference type="GO" id="GO:0008081">
    <property type="term" value="F:phosphoric diester hydrolase activity"/>
    <property type="evidence" value="ECO:0007669"/>
    <property type="project" value="UniProtKB-ARBA"/>
</dbReference>
<evidence type="ECO:0000313" key="3">
    <source>
        <dbReference type="Proteomes" id="UP000234329"/>
    </source>
</evidence>
<keyword evidence="3" id="KW-1185">Reference proteome</keyword>
<sequence>MALLADAVALRLDLTVNVRNAIHHAALFHDIGMLGIARKSLFTPWEHLSETERNLILGHPDIGKELLKSMPWYEETAAIVAAHHEHWDGSGFPLHLGKESIPLEARIITVCDAFDEMTHKPQDATQHFSKEEALAHIKKQRGGFFDPRIVDLFINTYLSQAGLENSSLPSEVAISLSQLRSGMCLTQDLCNSLGKPLLTKGTILQEAVILRLLAMRDQFGVAEPIFVTADPRM</sequence>
<dbReference type="PANTHER" id="PTHR45228">
    <property type="entry name" value="CYCLIC DI-GMP PHOSPHODIESTERASE TM_0186-RELATED"/>
    <property type="match status" value="1"/>
</dbReference>
<reference evidence="2 3" key="1">
    <citation type="submission" date="2017-03" db="EMBL/GenBank/DDBJ databases">
        <title>Draft genime sequence of the acidophilic sulfur-oxidizing bacterium Acidithiobacillus sp. SH, isolated from seawater.</title>
        <authorList>
            <person name="Sharmin S."/>
            <person name="Tokuhisa M."/>
            <person name="Kanao T."/>
            <person name="Kamimura K."/>
        </authorList>
    </citation>
    <scope>NUCLEOTIDE SEQUENCE [LARGE SCALE GENOMIC DNA]</scope>
    <source>
        <strain evidence="2 3">SH</strain>
    </source>
</reference>